<dbReference type="Pfam" id="PF02156">
    <property type="entry name" value="Glyco_hydro_26"/>
    <property type="match status" value="1"/>
</dbReference>
<dbReference type="InterPro" id="IPR016714">
    <property type="entry name" value="MANB/E"/>
</dbReference>
<dbReference type="EMBL" id="JAPFQN010000001">
    <property type="protein sequence ID" value="MCX2742268.1"/>
    <property type="molecule type" value="Genomic_DNA"/>
</dbReference>
<protein>
    <recommendedName>
        <fullName evidence="4">Mannan endo-1,4-beta-mannosidase</fullName>
        <ecNumber evidence="4">3.2.1.78</ecNumber>
    </recommendedName>
</protein>
<dbReference type="PROSITE" id="PS51764">
    <property type="entry name" value="GH26"/>
    <property type="match status" value="1"/>
</dbReference>
<feature type="domain" description="GH26" evidence="6">
    <location>
        <begin position="33"/>
        <end position="366"/>
    </location>
</feature>
<dbReference type="PRINTS" id="PR00739">
    <property type="entry name" value="GLHYDRLASE26"/>
</dbReference>
<keyword evidence="8" id="KW-1185">Reference proteome</keyword>
<keyword evidence="4" id="KW-0119">Carbohydrate metabolism</keyword>
<feature type="chain" id="PRO_5045016901" description="Mannan endo-1,4-beta-mannosidase" evidence="4">
    <location>
        <begin position="20"/>
        <end position="376"/>
    </location>
</feature>
<dbReference type="InterPro" id="IPR022790">
    <property type="entry name" value="GH26_dom"/>
</dbReference>
<reference evidence="7 8" key="1">
    <citation type="submission" date="2022-11" db="EMBL/GenBank/DDBJ databases">
        <title>The characterization of three novel Bacteroidetes species and genomic analysis of their roles in tidal elemental geochemical cycles.</title>
        <authorList>
            <person name="Ma K."/>
        </authorList>
    </citation>
    <scope>NUCLEOTIDE SEQUENCE [LARGE SCALE GENOMIC DNA]</scope>
    <source>
        <strain evidence="7 8">M17</strain>
    </source>
</reference>
<evidence type="ECO:0000259" key="6">
    <source>
        <dbReference type="PROSITE" id="PS51764"/>
    </source>
</evidence>
<keyword evidence="3 4" id="KW-0326">Glycosidase</keyword>
<comment type="caution">
    <text evidence="7">The sequence shown here is derived from an EMBL/GenBank/DDBJ whole genome shotgun (WGS) entry which is preliminary data.</text>
</comment>
<sequence>MKRILFFLVGLISSGLLFAQSSSLSLIDEKATRKTKNLYVFLGTLNKDQIMFGHQDDILYGLDWKYNLGSDVELISGNRPAVVGWDIGKLGQEVNIDSFRFEQIIKGIKYVYKKGGINTISWHMDNPLTGGSSWDKESGIGELLPGGSGHEAYLNKLDELARFIKKCKVGLFTKIPIILRPFHEHNGDWFWWGKAFNKEEEYISLWRFTVDYLKNEKNLHNLIYAFSPDRSRMELTWESYHYGYPGDNYVDIIGLDNYWDMGHPVNPKPSEEQLLDFANSIKLITNIANKRNKLAALTETGNETVKLPNWYTQRLLEPLKSSNANLAWVLVWRNANKEHYFVPYKGHPNEEDFIAFEQDESTLFLKDIRNPYKKSK</sequence>
<feature type="active site" description="Nucleophile" evidence="5">
    <location>
        <position position="299"/>
    </location>
</feature>
<evidence type="ECO:0000256" key="2">
    <source>
        <dbReference type="ARBA" id="ARBA00022801"/>
    </source>
</evidence>
<dbReference type="PANTHER" id="PTHR40079:SF4">
    <property type="entry name" value="GH26 DOMAIN-CONTAINING PROTEIN-RELATED"/>
    <property type="match status" value="1"/>
</dbReference>
<dbReference type="PANTHER" id="PTHR40079">
    <property type="entry name" value="MANNAN ENDO-1,4-BETA-MANNOSIDASE E-RELATED"/>
    <property type="match status" value="1"/>
</dbReference>
<evidence type="ECO:0000256" key="4">
    <source>
        <dbReference type="PIRNR" id="PIRNR018168"/>
    </source>
</evidence>
<dbReference type="Proteomes" id="UP001209885">
    <property type="component" value="Unassembled WGS sequence"/>
</dbReference>
<gene>
    <name evidence="7" type="ORF">OO013_00245</name>
</gene>
<evidence type="ECO:0000313" key="8">
    <source>
        <dbReference type="Proteomes" id="UP001209885"/>
    </source>
</evidence>
<keyword evidence="2 4" id="KW-0378">Hydrolase</keyword>
<accession>A0ABT3RK99</accession>
<keyword evidence="4" id="KW-0964">Secreted</keyword>
<comment type="similarity">
    <text evidence="1 4 5">Belongs to the glycosyl hydrolase 26 family.</text>
</comment>
<dbReference type="Gene3D" id="3.20.20.80">
    <property type="entry name" value="Glycosidases"/>
    <property type="match status" value="1"/>
</dbReference>
<dbReference type="GO" id="GO:0016787">
    <property type="term" value="F:hydrolase activity"/>
    <property type="evidence" value="ECO:0007669"/>
    <property type="project" value="UniProtKB-KW"/>
</dbReference>
<comment type="subcellular location">
    <subcellularLocation>
        <location evidence="4">Secreted</location>
    </subcellularLocation>
</comment>
<evidence type="ECO:0000313" key="7">
    <source>
        <dbReference type="EMBL" id="MCX2742268.1"/>
    </source>
</evidence>
<evidence type="ECO:0000256" key="3">
    <source>
        <dbReference type="ARBA" id="ARBA00023295"/>
    </source>
</evidence>
<dbReference type="EC" id="3.2.1.78" evidence="4"/>
<comment type="catalytic activity">
    <reaction evidence="4">
        <text>Random hydrolysis of (1-&gt;4)-beta-D-mannosidic linkages in mannans, galactomannans and glucomannans.</text>
        <dbReference type="EC" id="3.2.1.78"/>
    </reaction>
</comment>
<dbReference type="PIRSF" id="PIRSF018168">
    <property type="entry name" value="Mannan-1_4-beta-mannosidase"/>
    <property type="match status" value="1"/>
</dbReference>
<dbReference type="SUPFAM" id="SSF51445">
    <property type="entry name" value="(Trans)glycosidases"/>
    <property type="match status" value="1"/>
</dbReference>
<feature type="active site" description="Proton donor" evidence="5">
    <location>
        <position position="184"/>
    </location>
</feature>
<organism evidence="7 8">
    <name type="scientific">Mangrovivirga halotolerans</name>
    <dbReference type="NCBI Taxonomy" id="2993936"/>
    <lineage>
        <taxon>Bacteria</taxon>
        <taxon>Pseudomonadati</taxon>
        <taxon>Bacteroidota</taxon>
        <taxon>Cytophagia</taxon>
        <taxon>Cytophagales</taxon>
        <taxon>Mangrovivirgaceae</taxon>
        <taxon>Mangrovivirga</taxon>
    </lineage>
</organism>
<proteinExistence type="inferred from homology"/>
<dbReference type="InterPro" id="IPR000805">
    <property type="entry name" value="Glyco_hydro_26"/>
</dbReference>
<keyword evidence="4" id="KW-0732">Signal</keyword>
<dbReference type="InterPro" id="IPR017853">
    <property type="entry name" value="GH"/>
</dbReference>
<evidence type="ECO:0000256" key="1">
    <source>
        <dbReference type="ARBA" id="ARBA00007754"/>
    </source>
</evidence>
<dbReference type="RefSeq" id="WP_266054503.1">
    <property type="nucleotide sequence ID" value="NZ_JAPFQN010000001.1"/>
</dbReference>
<name>A0ABT3RK99_9BACT</name>
<evidence type="ECO:0000256" key="5">
    <source>
        <dbReference type="PROSITE-ProRule" id="PRU01100"/>
    </source>
</evidence>
<feature type="signal peptide" evidence="4">
    <location>
        <begin position="1"/>
        <end position="19"/>
    </location>
</feature>